<dbReference type="EMBL" id="GG738871">
    <property type="protein sequence ID" value="EFC43900.1"/>
    <property type="molecule type" value="Genomic_DNA"/>
</dbReference>
<dbReference type="GeneID" id="8856621"/>
<dbReference type="RefSeq" id="XP_002676644.1">
    <property type="nucleotide sequence ID" value="XM_002676598.1"/>
</dbReference>
<organism evidence="2">
    <name type="scientific">Naegleria gruberi</name>
    <name type="common">Amoeba</name>
    <dbReference type="NCBI Taxonomy" id="5762"/>
    <lineage>
        <taxon>Eukaryota</taxon>
        <taxon>Discoba</taxon>
        <taxon>Heterolobosea</taxon>
        <taxon>Tetramitia</taxon>
        <taxon>Eutetramitia</taxon>
        <taxon>Vahlkampfiidae</taxon>
        <taxon>Naegleria</taxon>
    </lineage>
</organism>
<evidence type="ECO:0000313" key="2">
    <source>
        <dbReference type="Proteomes" id="UP000006671"/>
    </source>
</evidence>
<dbReference type="AlphaFoldDB" id="D2VH09"/>
<dbReference type="OrthoDB" id="10256282at2759"/>
<accession>D2VH09</accession>
<sequence>MKKLFFATPRCLSKSRSQQVAFNRLVVSALDVRPFHQQFRCLDAKQNLDFSSKSLGDLINELSAMKVEPLEKRTTDKTREQLYYLYSIQTHVQNEIAAFQQQIEQITTETNITYDAEYISKLNSRFSLFLKWVLAIQQLTLDNGLFKLVQPLLIGEKADNFFNVLVGEEHFGKSHNFPLYYSLAVHKSKIRAAIGLGDYEVAKVACEELLNKISEMKVFYEKRQQEVDREEKEAATIGISLEEYKENQKKLKSKDTIEEVVNKIYELEQEQDIRVPVVGRKVPEFDKYFGVEPINKKIENQLDRLEVETQLTLVQVLYNISIKNEGSADSMVSWLDSRLRDAKLLGSLSSVMYKLSKASILTVQGKQLDEASKLYVESLQQIARNFPTVSKDLQQISTILLNHTLYATKKRNAAQDIHSYMKMIKIDNPETTPQVKQFVNNYLVDLFISRGQLDAALNYITQSKELQFNNGYFSPSYSSLLRREAEVLILGEKASTEEVISLLDNAIELHTEQYGASGRYLPLFYDLLVNYCKEQKINHEKLAEYSSAVSKLNIPELKREELLLLRNLDFVERDF</sequence>
<protein>
    <submittedName>
        <fullName evidence="1">Predicted protein</fullName>
    </submittedName>
</protein>
<proteinExistence type="predicted"/>
<evidence type="ECO:0000313" key="1">
    <source>
        <dbReference type="EMBL" id="EFC43900.1"/>
    </source>
</evidence>
<dbReference type="OMA" id="YSVENHI"/>
<dbReference type="Proteomes" id="UP000006671">
    <property type="component" value="Unassembled WGS sequence"/>
</dbReference>
<dbReference type="VEuPathDB" id="AmoebaDB:NAEGRDRAFT_58206"/>
<name>D2VH09_NAEGR</name>
<dbReference type="InterPro" id="IPR011990">
    <property type="entry name" value="TPR-like_helical_dom_sf"/>
</dbReference>
<keyword evidence="2" id="KW-1185">Reference proteome</keyword>
<dbReference type="SUPFAM" id="SSF48452">
    <property type="entry name" value="TPR-like"/>
    <property type="match status" value="1"/>
</dbReference>
<gene>
    <name evidence="1" type="ORF">NAEGRDRAFT_58206</name>
</gene>
<dbReference type="KEGG" id="ngr:NAEGRDRAFT_58206"/>
<reference evidence="1 2" key="1">
    <citation type="journal article" date="2010" name="Cell">
        <title>The genome of Naegleria gruberi illuminates early eukaryotic versatility.</title>
        <authorList>
            <person name="Fritz-Laylin L.K."/>
            <person name="Prochnik S.E."/>
            <person name="Ginger M.L."/>
            <person name="Dacks J.B."/>
            <person name="Carpenter M.L."/>
            <person name="Field M.C."/>
            <person name="Kuo A."/>
            <person name="Paredez A."/>
            <person name="Chapman J."/>
            <person name="Pham J."/>
            <person name="Shu S."/>
            <person name="Neupane R."/>
            <person name="Cipriano M."/>
            <person name="Mancuso J."/>
            <person name="Tu H."/>
            <person name="Salamov A."/>
            <person name="Lindquist E."/>
            <person name="Shapiro H."/>
            <person name="Lucas S."/>
            <person name="Grigoriev I.V."/>
            <person name="Cande W.Z."/>
            <person name="Fulton C."/>
            <person name="Rokhsar D.S."/>
            <person name="Dawson S.C."/>
        </authorList>
    </citation>
    <scope>NUCLEOTIDE SEQUENCE [LARGE SCALE GENOMIC DNA]</scope>
    <source>
        <strain evidence="1 2">NEG-M</strain>
    </source>
</reference>
<dbReference type="InParanoid" id="D2VH09"/>